<dbReference type="InterPro" id="IPR009057">
    <property type="entry name" value="Homeodomain-like_sf"/>
</dbReference>
<evidence type="ECO:0000256" key="3">
    <source>
        <dbReference type="ARBA" id="ARBA00023163"/>
    </source>
</evidence>
<dbReference type="InterPro" id="IPR051353">
    <property type="entry name" value="Tobamovirus_resist_UPF0261"/>
</dbReference>
<dbReference type="SUPFAM" id="SSF51621">
    <property type="entry name" value="Phosphoenolpyruvate/pyruvate domain"/>
    <property type="match status" value="1"/>
</dbReference>
<dbReference type="GO" id="GO:0003700">
    <property type="term" value="F:DNA-binding transcription factor activity"/>
    <property type="evidence" value="ECO:0007669"/>
    <property type="project" value="InterPro"/>
</dbReference>
<evidence type="ECO:0000313" key="5">
    <source>
        <dbReference type="EMBL" id="UEL47700.1"/>
    </source>
</evidence>
<dbReference type="AlphaFoldDB" id="A0AAX2ZH19"/>
<sequence length="406" mass="45785">MKRKEILEKLMLQINKGNHIVGVTTGSGMTAKYSENAGADFLLALSSAKFRQMGRGVLASFLPYCNSNDLVMEFGSKEIIPLVKNIPVIFGVNATDPTKNMDAYLNKIIEIGFSGVNNYPSIGLVDGKFREALEESGCSYLLEVDLIKKAHHKGLFTIAFVFDETQAKQMIEAGADAICVHLGFTEEGLLGDEKKFSLEYVKTKMGKIFNKCNEINPYIIKLIYGGPIKTPLDIKYMYSNENLMGYIGGSPFDRIPLEKAITKTVKSFKVSSNVDEDDLISKKLDKIKGNCNYVEYIKEYVDKNYMNDISFSDLAKSVHVSRSYLSSLFKREVGCSFTEYLVNFRINKAADILNKKDIPLSTVAALVGYNDYSQFSKMFKKYKGYSPIKHKHKKLEHKDIYLENEK</sequence>
<evidence type="ECO:0000256" key="2">
    <source>
        <dbReference type="ARBA" id="ARBA00023125"/>
    </source>
</evidence>
<dbReference type="Gene3D" id="3.20.20.70">
    <property type="entry name" value="Aldolase class I"/>
    <property type="match status" value="1"/>
</dbReference>
<dbReference type="InterPro" id="IPR013785">
    <property type="entry name" value="Aldolase_TIM"/>
</dbReference>
<dbReference type="InterPro" id="IPR015813">
    <property type="entry name" value="Pyrv/PenolPyrv_kinase-like_dom"/>
</dbReference>
<dbReference type="PANTHER" id="PTHR31862">
    <property type="entry name" value="UPF0261 DOMAIN PROTEIN (AFU_ORTHOLOGUE AFUA_1G10120)"/>
    <property type="match status" value="1"/>
</dbReference>
<dbReference type="Pfam" id="PF12833">
    <property type="entry name" value="HTH_18"/>
    <property type="match status" value="1"/>
</dbReference>
<keyword evidence="2" id="KW-0238">DNA-binding</keyword>
<dbReference type="RefSeq" id="WP_148556820.1">
    <property type="nucleotide sequence ID" value="NZ_CP081135.1"/>
</dbReference>
<protein>
    <submittedName>
        <fullName evidence="5">Phosphoenolpyruvate hydrolase family protein</fullName>
    </submittedName>
</protein>
<organism evidence="5 6">
    <name type="scientific">Terrisporobacter hibernicus</name>
    <dbReference type="NCBI Taxonomy" id="2813371"/>
    <lineage>
        <taxon>Bacteria</taxon>
        <taxon>Bacillati</taxon>
        <taxon>Bacillota</taxon>
        <taxon>Clostridia</taxon>
        <taxon>Peptostreptococcales</taxon>
        <taxon>Peptostreptococcaceae</taxon>
        <taxon>Terrisporobacter</taxon>
    </lineage>
</organism>
<dbReference type="PROSITE" id="PS01124">
    <property type="entry name" value="HTH_ARAC_FAMILY_2"/>
    <property type="match status" value="1"/>
</dbReference>
<dbReference type="Pfam" id="PF09370">
    <property type="entry name" value="PEP_hydrolase"/>
    <property type="match status" value="1"/>
</dbReference>
<dbReference type="PANTHER" id="PTHR31862:SF1">
    <property type="entry name" value="UPF0261 DOMAIN PROTEIN (AFU_ORTHOLOGUE AFUA_1G10120)"/>
    <property type="match status" value="1"/>
</dbReference>
<dbReference type="InterPro" id="IPR018062">
    <property type="entry name" value="HTH_AraC-typ_CS"/>
</dbReference>
<keyword evidence="1" id="KW-0805">Transcription regulation</keyword>
<dbReference type="EMBL" id="CP081135">
    <property type="protein sequence ID" value="UEL47700.1"/>
    <property type="molecule type" value="Genomic_DNA"/>
</dbReference>
<reference evidence="5 6" key="1">
    <citation type="journal article" date="2023" name="Int. J. Syst. Evol. Microbiol.">
        <title>Terrisporobacter hibernicus sp. nov., isolated from bovine faeces in Northern Ireland.</title>
        <authorList>
            <person name="Mitchell M."/>
            <person name="Nguyen S.V."/>
            <person name="Connor M."/>
            <person name="Fairley D.J."/>
            <person name="Donoghue O."/>
            <person name="Marshall H."/>
            <person name="Koolman L."/>
            <person name="McMullan G."/>
            <person name="Schaffer K.E."/>
            <person name="McGrath J.W."/>
            <person name="Fanning S."/>
        </authorList>
    </citation>
    <scope>NUCLEOTIDE SEQUENCE [LARGE SCALE GENOMIC DNA]</scope>
    <source>
        <strain evidence="5 6">MCA3</strain>
    </source>
</reference>
<dbReference type="InterPro" id="IPR009215">
    <property type="entry name" value="TIM-br_IGPS-like"/>
</dbReference>
<evidence type="ECO:0000313" key="6">
    <source>
        <dbReference type="Proteomes" id="UP001198983"/>
    </source>
</evidence>
<dbReference type="KEGG" id="tem:JW646_19115"/>
<name>A0AAX2ZH19_9FIRM</name>
<keyword evidence="3" id="KW-0804">Transcription</keyword>
<evidence type="ECO:0000259" key="4">
    <source>
        <dbReference type="PROSITE" id="PS01124"/>
    </source>
</evidence>
<dbReference type="InterPro" id="IPR018060">
    <property type="entry name" value="HTH_AraC"/>
</dbReference>
<dbReference type="PROSITE" id="PS00041">
    <property type="entry name" value="HTH_ARAC_FAMILY_1"/>
    <property type="match status" value="1"/>
</dbReference>
<dbReference type="GO" id="GO:0043565">
    <property type="term" value="F:sequence-specific DNA binding"/>
    <property type="evidence" value="ECO:0007669"/>
    <property type="project" value="InterPro"/>
</dbReference>
<keyword evidence="5" id="KW-0378">Hydrolase</keyword>
<dbReference type="SMART" id="SM00342">
    <property type="entry name" value="HTH_ARAC"/>
    <property type="match status" value="1"/>
</dbReference>
<feature type="domain" description="HTH araC/xylS-type" evidence="4">
    <location>
        <begin position="295"/>
        <end position="393"/>
    </location>
</feature>
<gene>
    <name evidence="5" type="ORF">JW646_19115</name>
</gene>
<dbReference type="Gene3D" id="1.10.10.60">
    <property type="entry name" value="Homeodomain-like"/>
    <property type="match status" value="2"/>
</dbReference>
<evidence type="ECO:0000256" key="1">
    <source>
        <dbReference type="ARBA" id="ARBA00023015"/>
    </source>
</evidence>
<dbReference type="Proteomes" id="UP001198983">
    <property type="component" value="Chromosome"/>
</dbReference>
<accession>A0AAX2ZH19</accession>
<dbReference type="SUPFAM" id="SSF46689">
    <property type="entry name" value="Homeodomain-like"/>
    <property type="match status" value="2"/>
</dbReference>
<proteinExistence type="predicted"/>
<dbReference type="GO" id="GO:0016787">
    <property type="term" value="F:hydrolase activity"/>
    <property type="evidence" value="ECO:0007669"/>
    <property type="project" value="UniProtKB-KW"/>
</dbReference>
<keyword evidence="6" id="KW-1185">Reference proteome</keyword>